<proteinExistence type="inferred from homology"/>
<comment type="function">
    <text evidence="1">Required for efficient ubiquinone (coenzyme Q) biosynthesis. UbiK is probably an accessory factor of Ubi enzymes and facilitates ubiquinone biosynthesis by acting as an assembly factor, a targeting factor, or both.</text>
</comment>
<protein>
    <recommendedName>
        <fullName evidence="1">Ubiquinone biosynthesis accessory factor UbiK</fullName>
    </recommendedName>
</protein>
<comment type="pathway">
    <text evidence="1">Cofactor biosynthesis; ubiquinone biosynthesis.</text>
</comment>
<keyword evidence="3" id="KW-1185">Reference proteome</keyword>
<keyword evidence="1" id="KW-0175">Coiled coil</keyword>
<sequence length="82" mass="9357">MDPKKIEQIARQITASIPAGVREAADNIELKVKQAVQSQLGKLDVVTREEMDIQQELVMRLRKRVEELEDRLDALDGKSNQE</sequence>
<dbReference type="HAMAP" id="MF_02216">
    <property type="entry name" value="UbiK"/>
    <property type="match status" value="1"/>
</dbReference>
<organism evidence="2 3">
    <name type="scientific">Aliidiomarina haloalkalitolerans</name>
    <dbReference type="NCBI Taxonomy" id="859059"/>
    <lineage>
        <taxon>Bacteria</taxon>
        <taxon>Pseudomonadati</taxon>
        <taxon>Pseudomonadota</taxon>
        <taxon>Gammaproteobacteria</taxon>
        <taxon>Alteromonadales</taxon>
        <taxon>Idiomarinaceae</taxon>
        <taxon>Aliidiomarina</taxon>
    </lineage>
</organism>
<comment type="subcellular location">
    <subcellularLocation>
        <location evidence="1">Cytoplasm</location>
    </subcellularLocation>
</comment>
<dbReference type="UniPathway" id="UPA00232"/>
<reference evidence="2 3" key="1">
    <citation type="journal article" date="2011" name="Front. Microbiol.">
        <title>Genomic signatures of strain selection and enhancement in Bacillus atrophaeus var. globigii, a historical biowarfare simulant.</title>
        <authorList>
            <person name="Gibbons H.S."/>
            <person name="Broomall S.M."/>
            <person name="McNew L.A."/>
            <person name="Daligault H."/>
            <person name="Chapman C."/>
            <person name="Bruce D."/>
            <person name="Karavis M."/>
            <person name="Krepps M."/>
            <person name="McGregor P.A."/>
            <person name="Hong C."/>
            <person name="Park K.H."/>
            <person name="Akmal A."/>
            <person name="Feldman A."/>
            <person name="Lin J.S."/>
            <person name="Chang W.E."/>
            <person name="Higgs B.W."/>
            <person name="Demirev P."/>
            <person name="Lindquist J."/>
            <person name="Liem A."/>
            <person name="Fochler E."/>
            <person name="Read T.D."/>
            <person name="Tapia R."/>
            <person name="Johnson S."/>
            <person name="Bishop-Lilly K.A."/>
            <person name="Detter C."/>
            <person name="Han C."/>
            <person name="Sozhamannan S."/>
            <person name="Rosenzweig C.N."/>
            <person name="Skowronski E.W."/>
        </authorList>
    </citation>
    <scope>NUCLEOTIDE SEQUENCE [LARGE SCALE GENOMIC DNA]</scope>
    <source>
        <strain evidence="2 3">AK5</strain>
    </source>
</reference>
<dbReference type="PANTHER" id="PTHR38040:SF1">
    <property type="entry name" value="UBIQUINONE BIOSYNTHESIS ACCESSORY FACTOR UBIK"/>
    <property type="match status" value="1"/>
</dbReference>
<comment type="similarity">
    <text evidence="1">Belongs to the UbiK family.</text>
</comment>
<dbReference type="GO" id="GO:0005829">
    <property type="term" value="C:cytosol"/>
    <property type="evidence" value="ECO:0007669"/>
    <property type="project" value="TreeGrafter"/>
</dbReference>
<dbReference type="Pfam" id="PF04380">
    <property type="entry name" value="BMFP"/>
    <property type="match status" value="1"/>
</dbReference>
<dbReference type="AlphaFoldDB" id="A0A432VWC3"/>
<dbReference type="InterPro" id="IPR007475">
    <property type="entry name" value="UbiK"/>
</dbReference>
<evidence type="ECO:0000256" key="1">
    <source>
        <dbReference type="HAMAP-Rule" id="MF_02216"/>
    </source>
</evidence>
<comment type="caution">
    <text evidence="2">The sequence shown here is derived from an EMBL/GenBank/DDBJ whole genome shotgun (WGS) entry which is preliminary data.</text>
</comment>
<dbReference type="OrthoDB" id="5297354at2"/>
<dbReference type="EMBL" id="PIPI01000002">
    <property type="protein sequence ID" value="RUO20794.1"/>
    <property type="molecule type" value="Genomic_DNA"/>
</dbReference>
<feature type="coiled-coil region" evidence="1">
    <location>
        <begin position="51"/>
        <end position="78"/>
    </location>
</feature>
<evidence type="ECO:0000313" key="2">
    <source>
        <dbReference type="EMBL" id="RUO20794.1"/>
    </source>
</evidence>
<gene>
    <name evidence="1" type="primary">ubiK</name>
    <name evidence="2" type="ORF">CWE06_04880</name>
</gene>
<dbReference type="Proteomes" id="UP000288212">
    <property type="component" value="Unassembled WGS sequence"/>
</dbReference>
<keyword evidence="1" id="KW-0831">Ubiquinone biosynthesis</keyword>
<evidence type="ECO:0000313" key="3">
    <source>
        <dbReference type="Proteomes" id="UP000288212"/>
    </source>
</evidence>
<keyword evidence="1" id="KW-0963">Cytoplasm</keyword>
<dbReference type="PANTHER" id="PTHR38040">
    <property type="entry name" value="UBIQUINONE BIOSYNTHESIS ACCESSORY FACTOR UBIK"/>
    <property type="match status" value="1"/>
</dbReference>
<accession>A0A432VWC3</accession>
<dbReference type="GO" id="GO:0006744">
    <property type="term" value="P:ubiquinone biosynthetic process"/>
    <property type="evidence" value="ECO:0007669"/>
    <property type="project" value="UniProtKB-UniRule"/>
</dbReference>
<name>A0A432VWC3_9GAMM</name>